<dbReference type="InterPro" id="IPR051257">
    <property type="entry name" value="Diverse_CBS-Domain"/>
</dbReference>
<organism evidence="4 5">
    <name type="scientific">Sorangium cellulosum</name>
    <name type="common">Polyangium cellulosum</name>
    <dbReference type="NCBI Taxonomy" id="56"/>
    <lineage>
        <taxon>Bacteria</taxon>
        <taxon>Pseudomonadati</taxon>
        <taxon>Myxococcota</taxon>
        <taxon>Polyangia</taxon>
        <taxon>Polyangiales</taxon>
        <taxon>Polyangiaceae</taxon>
        <taxon>Sorangium</taxon>
    </lineage>
</organism>
<name>A0A150T4P2_SORCE</name>
<protein>
    <recommendedName>
        <fullName evidence="3">CBS domain-containing protein</fullName>
    </recommendedName>
</protein>
<dbReference type="InterPro" id="IPR000644">
    <property type="entry name" value="CBS_dom"/>
</dbReference>
<sequence>MPLEQYRRPRMIVLSPRSTAYDAVRAMVDNHVGAVLVHDGQGLAGIVTDRDIALEIVAGDLDARSTALRDVMSDEIATLEIDASIDDAVRIMRDHACRRVPLTEQGRPVGVVTLDDLLADGAIDAEAAGSVVRAQLEVAARFKPGGALHPEGIARPEQRSRGPVRALTRRKARADSAYGRLLHAVERHSGLQQRDRAELALQIVLGNLCRRVTPQEARHLIAQLPSKLHPSLDPFLDGPDKRITTATIEDDVARELRMDREAAGFVLQAICEAVADSVSAGEIEGFRGQLPLDMKDLFPPTPLRRAV</sequence>
<dbReference type="EMBL" id="JEMC01003695">
    <property type="protein sequence ID" value="KYF79195.1"/>
    <property type="molecule type" value="Genomic_DNA"/>
</dbReference>
<dbReference type="PANTHER" id="PTHR43080">
    <property type="entry name" value="CBS DOMAIN-CONTAINING PROTEIN CBSX3, MITOCHONDRIAL"/>
    <property type="match status" value="1"/>
</dbReference>
<dbReference type="Proteomes" id="UP000075515">
    <property type="component" value="Unassembled WGS sequence"/>
</dbReference>
<dbReference type="Pfam" id="PF10025">
    <property type="entry name" value="DUF2267"/>
    <property type="match status" value="1"/>
</dbReference>
<dbReference type="PANTHER" id="PTHR43080:SF2">
    <property type="entry name" value="CBS DOMAIN-CONTAINING PROTEIN"/>
    <property type="match status" value="1"/>
</dbReference>
<dbReference type="InterPro" id="IPR038282">
    <property type="entry name" value="DUF2267_sf"/>
</dbReference>
<keyword evidence="1 2" id="KW-0129">CBS domain</keyword>
<dbReference type="SUPFAM" id="SSF54631">
    <property type="entry name" value="CBS-domain pair"/>
    <property type="match status" value="1"/>
</dbReference>
<accession>A0A150T4P2</accession>
<evidence type="ECO:0000256" key="1">
    <source>
        <dbReference type="ARBA" id="ARBA00023122"/>
    </source>
</evidence>
<reference evidence="4 5" key="1">
    <citation type="submission" date="2014-02" db="EMBL/GenBank/DDBJ databases">
        <title>The small core and large imbalanced accessory genome model reveals a collaborative survival strategy of Sorangium cellulosum strains in nature.</title>
        <authorList>
            <person name="Han K."/>
            <person name="Peng R."/>
            <person name="Blom J."/>
            <person name="Li Y.-Z."/>
        </authorList>
    </citation>
    <scope>NUCLEOTIDE SEQUENCE [LARGE SCALE GENOMIC DNA]</scope>
    <source>
        <strain evidence="4 5">So0149</strain>
    </source>
</reference>
<dbReference type="Gene3D" id="3.10.580.10">
    <property type="entry name" value="CBS-domain"/>
    <property type="match status" value="1"/>
</dbReference>
<dbReference type="PROSITE" id="PS51371">
    <property type="entry name" value="CBS"/>
    <property type="match status" value="2"/>
</dbReference>
<evidence type="ECO:0000313" key="4">
    <source>
        <dbReference type="EMBL" id="KYF79195.1"/>
    </source>
</evidence>
<gene>
    <name evidence="4" type="ORF">BE18_24550</name>
</gene>
<dbReference type="InterPro" id="IPR046342">
    <property type="entry name" value="CBS_dom_sf"/>
</dbReference>
<evidence type="ECO:0000259" key="3">
    <source>
        <dbReference type="PROSITE" id="PS51371"/>
    </source>
</evidence>
<dbReference type="Pfam" id="PF00571">
    <property type="entry name" value="CBS"/>
    <property type="match status" value="2"/>
</dbReference>
<proteinExistence type="predicted"/>
<dbReference type="InterPro" id="IPR018727">
    <property type="entry name" value="DUF2267"/>
</dbReference>
<dbReference type="Gene3D" id="1.10.490.110">
    <property type="entry name" value="Uncharacterized conserved protein DUF2267"/>
    <property type="match status" value="1"/>
</dbReference>
<feature type="domain" description="CBS" evidence="3">
    <location>
        <begin position="7"/>
        <end position="63"/>
    </location>
</feature>
<evidence type="ECO:0000256" key="2">
    <source>
        <dbReference type="PROSITE-ProRule" id="PRU00703"/>
    </source>
</evidence>
<dbReference type="SMART" id="SM00116">
    <property type="entry name" value="CBS"/>
    <property type="match status" value="2"/>
</dbReference>
<feature type="domain" description="CBS" evidence="3">
    <location>
        <begin position="72"/>
        <end position="128"/>
    </location>
</feature>
<comment type="caution">
    <text evidence="4">The sequence shown here is derived from an EMBL/GenBank/DDBJ whole genome shotgun (WGS) entry which is preliminary data.</text>
</comment>
<dbReference type="AlphaFoldDB" id="A0A150T4P2"/>
<evidence type="ECO:0000313" key="5">
    <source>
        <dbReference type="Proteomes" id="UP000075515"/>
    </source>
</evidence>